<sequence length="137" mass="15045">MTVTVRIAWWLCGMFLALGIGTCGLGIWLWATVGGNEGMSALVPGVIALFFGILYVRMPYFILTPTELIVPMMRGRLARTGIRPQARLDAGGTRLTMTVGRRTTTSLPVYRVMARRSDWEALREQLDRRGGGPSGAD</sequence>
<keyword evidence="1" id="KW-0472">Membrane</keyword>
<feature type="transmembrane region" description="Helical" evidence="1">
    <location>
        <begin position="7"/>
        <end position="30"/>
    </location>
</feature>
<reference evidence="2 3" key="1">
    <citation type="submission" date="2020-08" db="EMBL/GenBank/DDBJ databases">
        <title>Sequencing the genomes of 1000 actinobacteria strains.</title>
        <authorList>
            <person name="Klenk H.-P."/>
        </authorList>
    </citation>
    <scope>NUCLEOTIDE SEQUENCE [LARGE SCALE GENOMIC DNA]</scope>
    <source>
        <strain evidence="2 3">DSM 44593</strain>
    </source>
</reference>
<comment type="caution">
    <text evidence="2">The sequence shown here is derived from an EMBL/GenBank/DDBJ whole genome shotgun (WGS) entry which is preliminary data.</text>
</comment>
<name>A0A841EAS4_9ACTN</name>
<accession>A0A841EAS4</accession>
<proteinExistence type="predicted"/>
<keyword evidence="1" id="KW-0812">Transmembrane</keyword>
<protein>
    <submittedName>
        <fullName evidence="2">Uncharacterized protein</fullName>
    </submittedName>
</protein>
<dbReference type="Proteomes" id="UP000578077">
    <property type="component" value="Unassembled WGS sequence"/>
</dbReference>
<evidence type="ECO:0000256" key="1">
    <source>
        <dbReference type="SAM" id="Phobius"/>
    </source>
</evidence>
<keyword evidence="3" id="KW-1185">Reference proteome</keyword>
<dbReference type="RefSeq" id="WP_184632808.1">
    <property type="nucleotide sequence ID" value="NZ_BAABKT010000006.1"/>
</dbReference>
<organism evidence="2 3">
    <name type="scientific">Streptomonospora salina</name>
    <dbReference type="NCBI Taxonomy" id="104205"/>
    <lineage>
        <taxon>Bacteria</taxon>
        <taxon>Bacillati</taxon>
        <taxon>Actinomycetota</taxon>
        <taxon>Actinomycetes</taxon>
        <taxon>Streptosporangiales</taxon>
        <taxon>Nocardiopsidaceae</taxon>
        <taxon>Streptomonospora</taxon>
    </lineage>
</organism>
<keyword evidence="1" id="KW-1133">Transmembrane helix</keyword>
<evidence type="ECO:0000313" key="2">
    <source>
        <dbReference type="EMBL" id="MBB5996571.1"/>
    </source>
</evidence>
<gene>
    <name evidence="2" type="ORF">HNR25_000322</name>
</gene>
<dbReference type="EMBL" id="JACHLY010000001">
    <property type="protein sequence ID" value="MBB5996571.1"/>
    <property type="molecule type" value="Genomic_DNA"/>
</dbReference>
<evidence type="ECO:0000313" key="3">
    <source>
        <dbReference type="Proteomes" id="UP000578077"/>
    </source>
</evidence>
<dbReference type="AlphaFoldDB" id="A0A841EAS4"/>
<feature type="transmembrane region" description="Helical" evidence="1">
    <location>
        <begin position="42"/>
        <end position="63"/>
    </location>
</feature>